<dbReference type="Proteomes" id="UP000821837">
    <property type="component" value="Chromosome 11"/>
</dbReference>
<evidence type="ECO:0000256" key="3">
    <source>
        <dbReference type="SAM" id="SignalP"/>
    </source>
</evidence>
<dbReference type="VEuPathDB" id="VectorBase:RSAN_035060"/>
<organism evidence="4 5">
    <name type="scientific">Rhipicephalus sanguineus</name>
    <name type="common">Brown dog tick</name>
    <name type="synonym">Ixodes sanguineus</name>
    <dbReference type="NCBI Taxonomy" id="34632"/>
    <lineage>
        <taxon>Eukaryota</taxon>
        <taxon>Metazoa</taxon>
        <taxon>Ecdysozoa</taxon>
        <taxon>Arthropoda</taxon>
        <taxon>Chelicerata</taxon>
        <taxon>Arachnida</taxon>
        <taxon>Acari</taxon>
        <taxon>Parasitiformes</taxon>
        <taxon>Ixodida</taxon>
        <taxon>Ixodoidea</taxon>
        <taxon>Ixodidae</taxon>
        <taxon>Rhipicephalinae</taxon>
        <taxon>Rhipicephalus</taxon>
        <taxon>Rhipicephalus</taxon>
    </lineage>
</organism>
<evidence type="ECO:0000313" key="5">
    <source>
        <dbReference type="Proteomes" id="UP000821837"/>
    </source>
</evidence>
<keyword evidence="2" id="KW-0472">Membrane</keyword>
<sequence>MSVTRRCQLLLQAVLVAAVVLCEAAPPGNPAKDVHAKISTTPGTALMVLPSEAPSLPIGGANTTSTNETRQGAHNETTPLPGNVTAQTNLTNTTEHGGDAVLHYGVDNNSEVVKKPQTHKYFFTSWITWREDNYLMSILIPIACGVAAAVLILCSLACIGCCRRRCRSRNRRKLHRKIDPKTFRKMKAADRIKLLAASSDEDCKYVSPQYGAYSTLCGVASALPVDGAPGGHQEYIRPLRLRDERVLRALR</sequence>
<name>A0A9D4T5Q8_RHISA</name>
<reference evidence="4" key="2">
    <citation type="submission" date="2021-09" db="EMBL/GenBank/DDBJ databases">
        <authorList>
            <person name="Jia N."/>
            <person name="Wang J."/>
            <person name="Shi W."/>
            <person name="Du L."/>
            <person name="Sun Y."/>
            <person name="Zhan W."/>
            <person name="Jiang J."/>
            <person name="Wang Q."/>
            <person name="Zhang B."/>
            <person name="Ji P."/>
            <person name="Sakyi L.B."/>
            <person name="Cui X."/>
            <person name="Yuan T."/>
            <person name="Jiang B."/>
            <person name="Yang W."/>
            <person name="Lam T.T.-Y."/>
            <person name="Chang Q."/>
            <person name="Ding S."/>
            <person name="Wang X."/>
            <person name="Zhu J."/>
            <person name="Ruan X."/>
            <person name="Zhao L."/>
            <person name="Wei J."/>
            <person name="Que T."/>
            <person name="Du C."/>
            <person name="Cheng J."/>
            <person name="Dai P."/>
            <person name="Han X."/>
            <person name="Huang E."/>
            <person name="Gao Y."/>
            <person name="Liu J."/>
            <person name="Shao H."/>
            <person name="Ye R."/>
            <person name="Li L."/>
            <person name="Wei W."/>
            <person name="Wang X."/>
            <person name="Wang C."/>
            <person name="Huo Q."/>
            <person name="Li W."/>
            <person name="Guo W."/>
            <person name="Chen H."/>
            <person name="Chen S."/>
            <person name="Zhou L."/>
            <person name="Zhou L."/>
            <person name="Ni X."/>
            <person name="Tian J."/>
            <person name="Zhou Y."/>
            <person name="Sheng Y."/>
            <person name="Liu T."/>
            <person name="Pan Y."/>
            <person name="Xia L."/>
            <person name="Li J."/>
            <person name="Zhao F."/>
            <person name="Cao W."/>
        </authorList>
    </citation>
    <scope>NUCLEOTIDE SEQUENCE</scope>
    <source>
        <strain evidence="4">Rsan-2018</strain>
        <tissue evidence="4">Larvae</tissue>
    </source>
</reference>
<gene>
    <name evidence="4" type="ORF">HPB52_012138</name>
</gene>
<feature type="compositionally biased region" description="Polar residues" evidence="1">
    <location>
        <begin position="61"/>
        <end position="83"/>
    </location>
</feature>
<keyword evidence="5" id="KW-1185">Reference proteome</keyword>
<feature type="signal peptide" evidence="3">
    <location>
        <begin position="1"/>
        <end position="24"/>
    </location>
</feature>
<proteinExistence type="predicted"/>
<evidence type="ECO:0008006" key="6">
    <source>
        <dbReference type="Google" id="ProtNLM"/>
    </source>
</evidence>
<comment type="caution">
    <text evidence="4">The sequence shown here is derived from an EMBL/GenBank/DDBJ whole genome shotgun (WGS) entry which is preliminary data.</text>
</comment>
<evidence type="ECO:0000256" key="1">
    <source>
        <dbReference type="SAM" id="MobiDB-lite"/>
    </source>
</evidence>
<reference evidence="4" key="1">
    <citation type="journal article" date="2020" name="Cell">
        <title>Large-Scale Comparative Analyses of Tick Genomes Elucidate Their Genetic Diversity and Vector Capacities.</title>
        <authorList>
            <consortium name="Tick Genome and Microbiome Consortium (TIGMIC)"/>
            <person name="Jia N."/>
            <person name="Wang J."/>
            <person name="Shi W."/>
            <person name="Du L."/>
            <person name="Sun Y."/>
            <person name="Zhan W."/>
            <person name="Jiang J.F."/>
            <person name="Wang Q."/>
            <person name="Zhang B."/>
            <person name="Ji P."/>
            <person name="Bell-Sakyi L."/>
            <person name="Cui X.M."/>
            <person name="Yuan T.T."/>
            <person name="Jiang B.G."/>
            <person name="Yang W.F."/>
            <person name="Lam T.T."/>
            <person name="Chang Q.C."/>
            <person name="Ding S.J."/>
            <person name="Wang X.J."/>
            <person name="Zhu J.G."/>
            <person name="Ruan X.D."/>
            <person name="Zhao L."/>
            <person name="Wei J.T."/>
            <person name="Ye R.Z."/>
            <person name="Que T.C."/>
            <person name="Du C.H."/>
            <person name="Zhou Y.H."/>
            <person name="Cheng J.X."/>
            <person name="Dai P.F."/>
            <person name="Guo W.B."/>
            <person name="Han X.H."/>
            <person name="Huang E.J."/>
            <person name="Li L.F."/>
            <person name="Wei W."/>
            <person name="Gao Y.C."/>
            <person name="Liu J.Z."/>
            <person name="Shao H.Z."/>
            <person name="Wang X."/>
            <person name="Wang C.C."/>
            <person name="Yang T.C."/>
            <person name="Huo Q.B."/>
            <person name="Li W."/>
            <person name="Chen H.Y."/>
            <person name="Chen S.E."/>
            <person name="Zhou L.G."/>
            <person name="Ni X.B."/>
            <person name="Tian J.H."/>
            <person name="Sheng Y."/>
            <person name="Liu T."/>
            <person name="Pan Y.S."/>
            <person name="Xia L.Y."/>
            <person name="Li J."/>
            <person name="Zhao F."/>
            <person name="Cao W.C."/>
        </authorList>
    </citation>
    <scope>NUCLEOTIDE SEQUENCE</scope>
    <source>
        <strain evidence="4">Rsan-2018</strain>
    </source>
</reference>
<evidence type="ECO:0000313" key="4">
    <source>
        <dbReference type="EMBL" id="KAH7972450.1"/>
    </source>
</evidence>
<protein>
    <recommendedName>
        <fullName evidence="6">Secreted peptide</fullName>
    </recommendedName>
</protein>
<evidence type="ECO:0000256" key="2">
    <source>
        <dbReference type="SAM" id="Phobius"/>
    </source>
</evidence>
<dbReference type="AlphaFoldDB" id="A0A9D4T5Q8"/>
<dbReference type="EMBL" id="JABSTV010001247">
    <property type="protein sequence ID" value="KAH7972450.1"/>
    <property type="molecule type" value="Genomic_DNA"/>
</dbReference>
<feature type="transmembrane region" description="Helical" evidence="2">
    <location>
        <begin position="134"/>
        <end position="162"/>
    </location>
</feature>
<accession>A0A9D4T5Q8</accession>
<feature type="chain" id="PRO_5039535635" description="Secreted peptide" evidence="3">
    <location>
        <begin position="25"/>
        <end position="251"/>
    </location>
</feature>
<keyword evidence="2" id="KW-1133">Transmembrane helix</keyword>
<keyword evidence="3" id="KW-0732">Signal</keyword>
<feature type="region of interest" description="Disordered" evidence="1">
    <location>
        <begin position="60"/>
        <end position="83"/>
    </location>
</feature>
<keyword evidence="2" id="KW-0812">Transmembrane</keyword>